<reference evidence="3" key="1">
    <citation type="journal article" date="2014" name="Nat. Genet.">
        <title>Genome of the human hookworm Necator americanus.</title>
        <authorList>
            <person name="Tang Y.T."/>
            <person name="Gao X."/>
            <person name="Rosa B.A."/>
            <person name="Abubucker S."/>
            <person name="Hallsworth-Pepin K."/>
            <person name="Martin J."/>
            <person name="Tyagi R."/>
            <person name="Heizer E."/>
            <person name="Zhang X."/>
            <person name="Bhonagiri-Palsikar V."/>
            <person name="Minx P."/>
            <person name="Warren W.C."/>
            <person name="Wang Q."/>
            <person name="Zhan B."/>
            <person name="Hotez P.J."/>
            <person name="Sternberg P.W."/>
            <person name="Dougall A."/>
            <person name="Gaze S.T."/>
            <person name="Mulvenna J."/>
            <person name="Sotillo J."/>
            <person name="Ranganathan S."/>
            <person name="Rabelo E.M."/>
            <person name="Wilson R.K."/>
            <person name="Felgner P.L."/>
            <person name="Bethony J."/>
            <person name="Hawdon J.M."/>
            <person name="Gasser R.B."/>
            <person name="Loukas A."/>
            <person name="Mitreva M."/>
        </authorList>
    </citation>
    <scope>NUCLEOTIDE SEQUENCE [LARGE SCALE GENOMIC DNA]</scope>
</reference>
<feature type="compositionally biased region" description="Basic and acidic residues" evidence="1">
    <location>
        <begin position="72"/>
        <end position="92"/>
    </location>
</feature>
<protein>
    <submittedName>
        <fullName evidence="2">Uncharacterized protein</fullName>
    </submittedName>
</protein>
<feature type="compositionally biased region" description="Basic residues" evidence="1">
    <location>
        <begin position="93"/>
        <end position="102"/>
    </location>
</feature>
<feature type="compositionally biased region" description="Basic and acidic residues" evidence="1">
    <location>
        <begin position="122"/>
        <end position="140"/>
    </location>
</feature>
<organism evidence="2 3">
    <name type="scientific">Necator americanus</name>
    <name type="common">Human hookworm</name>
    <dbReference type="NCBI Taxonomy" id="51031"/>
    <lineage>
        <taxon>Eukaryota</taxon>
        <taxon>Metazoa</taxon>
        <taxon>Ecdysozoa</taxon>
        <taxon>Nematoda</taxon>
        <taxon>Chromadorea</taxon>
        <taxon>Rhabditida</taxon>
        <taxon>Rhabditina</taxon>
        <taxon>Rhabditomorpha</taxon>
        <taxon>Strongyloidea</taxon>
        <taxon>Ancylostomatidae</taxon>
        <taxon>Bunostominae</taxon>
        <taxon>Necator</taxon>
    </lineage>
</organism>
<dbReference type="KEGG" id="nai:NECAME_01637"/>
<sequence>MNEFVLIIELQALEVKLAPITELRALEVEFDQDGLILEDRYTPLGSKDSDIPTDVESDVDSRTDSVGGEVQPDWRRLEGREEQRRVDVEPSHRHGHRPHVTHVVKPTDPNEILADTEQIESSQERPEWPARPAAQERQEEEKEAETTPPSQPR</sequence>
<evidence type="ECO:0000313" key="3">
    <source>
        <dbReference type="Proteomes" id="UP000053676"/>
    </source>
</evidence>
<proteinExistence type="predicted"/>
<feature type="region of interest" description="Disordered" evidence="1">
    <location>
        <begin position="42"/>
        <end position="153"/>
    </location>
</feature>
<evidence type="ECO:0000313" key="2">
    <source>
        <dbReference type="EMBL" id="ETN84411.1"/>
    </source>
</evidence>
<evidence type="ECO:0000256" key="1">
    <source>
        <dbReference type="SAM" id="MobiDB-lite"/>
    </source>
</evidence>
<dbReference type="EMBL" id="KI657952">
    <property type="protein sequence ID" value="ETN84411.1"/>
    <property type="molecule type" value="Genomic_DNA"/>
</dbReference>
<keyword evidence="3" id="KW-1185">Reference proteome</keyword>
<name>W2TTI1_NECAM</name>
<accession>W2TTI1</accession>
<dbReference type="Proteomes" id="UP000053676">
    <property type="component" value="Unassembled WGS sequence"/>
</dbReference>
<gene>
    <name evidence="2" type="ORF">NECAME_01637</name>
</gene>
<dbReference type="AlphaFoldDB" id="W2TTI1"/>